<dbReference type="Proteomes" id="UP000275267">
    <property type="component" value="Unassembled WGS sequence"/>
</dbReference>
<accession>A0A3L6S4V7</accession>
<dbReference type="OrthoDB" id="10523539at2759"/>
<dbReference type="AlphaFoldDB" id="A0A3L6S4V7"/>
<comment type="caution">
    <text evidence="2">The sequence shown here is derived from an EMBL/GenBank/DDBJ whole genome shotgun (WGS) entry which is preliminary data.</text>
</comment>
<name>A0A3L6S4V7_PANMI</name>
<protein>
    <submittedName>
        <fullName evidence="2">Uncharacterized protein</fullName>
    </submittedName>
</protein>
<feature type="compositionally biased region" description="Acidic residues" evidence="1">
    <location>
        <begin position="131"/>
        <end position="155"/>
    </location>
</feature>
<reference evidence="3" key="1">
    <citation type="journal article" date="2019" name="Nat. Commun.">
        <title>The genome of broomcorn millet.</title>
        <authorList>
            <person name="Zou C."/>
            <person name="Miki D."/>
            <person name="Li D."/>
            <person name="Tang Q."/>
            <person name="Xiao L."/>
            <person name="Rajput S."/>
            <person name="Deng P."/>
            <person name="Jia W."/>
            <person name="Huang R."/>
            <person name="Zhang M."/>
            <person name="Sun Y."/>
            <person name="Hu J."/>
            <person name="Fu X."/>
            <person name="Schnable P.S."/>
            <person name="Li F."/>
            <person name="Zhang H."/>
            <person name="Feng B."/>
            <person name="Zhu X."/>
            <person name="Liu R."/>
            <person name="Schnable J.C."/>
            <person name="Zhu J.-K."/>
            <person name="Zhang H."/>
        </authorList>
    </citation>
    <scope>NUCLEOTIDE SEQUENCE [LARGE SCALE GENOMIC DNA]</scope>
</reference>
<gene>
    <name evidence="2" type="ORF">C2845_PM02G14260</name>
</gene>
<dbReference type="EMBL" id="PQIB02000005">
    <property type="protein sequence ID" value="RLN15995.1"/>
    <property type="molecule type" value="Genomic_DNA"/>
</dbReference>
<organism evidence="2 3">
    <name type="scientific">Panicum miliaceum</name>
    <name type="common">Proso millet</name>
    <name type="synonym">Broomcorn millet</name>
    <dbReference type="NCBI Taxonomy" id="4540"/>
    <lineage>
        <taxon>Eukaryota</taxon>
        <taxon>Viridiplantae</taxon>
        <taxon>Streptophyta</taxon>
        <taxon>Embryophyta</taxon>
        <taxon>Tracheophyta</taxon>
        <taxon>Spermatophyta</taxon>
        <taxon>Magnoliopsida</taxon>
        <taxon>Liliopsida</taxon>
        <taxon>Poales</taxon>
        <taxon>Poaceae</taxon>
        <taxon>PACMAD clade</taxon>
        <taxon>Panicoideae</taxon>
        <taxon>Panicodae</taxon>
        <taxon>Paniceae</taxon>
        <taxon>Panicinae</taxon>
        <taxon>Panicum</taxon>
        <taxon>Panicum sect. Panicum</taxon>
    </lineage>
</organism>
<proteinExistence type="predicted"/>
<evidence type="ECO:0000313" key="2">
    <source>
        <dbReference type="EMBL" id="RLN15995.1"/>
    </source>
</evidence>
<keyword evidence="3" id="KW-1185">Reference proteome</keyword>
<feature type="region of interest" description="Disordered" evidence="1">
    <location>
        <begin position="131"/>
        <end position="216"/>
    </location>
</feature>
<evidence type="ECO:0000256" key="1">
    <source>
        <dbReference type="SAM" id="MobiDB-lite"/>
    </source>
</evidence>
<sequence>MSIINFMVYCNVRMFFHKSIDASGHKQSAAAVLDPATHYRHNFSSNPEYAQALTDAIEKMAETSEDVVQAIQEIGFFQECFGRFSRPTARARASSMPPNLDDIYASRLDKSACGRNGKNKNRKRVRVEDEEEDIEFLDSEDGHEEDEFEDVLSDSDDGHAELSCDDDGIGDNGVETSPRVEGNIGTSREGDLNPNGRTSGRLHHKRMRLQTLYQRE</sequence>
<evidence type="ECO:0000313" key="3">
    <source>
        <dbReference type="Proteomes" id="UP000275267"/>
    </source>
</evidence>